<feature type="domain" description="Glycosyl transferase family 1" evidence="2">
    <location>
        <begin position="1049"/>
        <end position="1197"/>
    </location>
</feature>
<dbReference type="InterPro" id="IPR002201">
    <property type="entry name" value="Glyco_trans_9"/>
</dbReference>
<organism evidence="3 4">
    <name type="scientific">Jezberella montanilacus</name>
    <dbReference type="NCBI Taxonomy" id="323426"/>
    <lineage>
        <taxon>Bacteria</taxon>
        <taxon>Pseudomonadati</taxon>
        <taxon>Pseudomonadota</taxon>
        <taxon>Betaproteobacteria</taxon>
        <taxon>Burkholderiales</taxon>
        <taxon>Alcaligenaceae</taxon>
        <taxon>Jezberella</taxon>
    </lineage>
</organism>
<dbReference type="PANTHER" id="PTHR46401">
    <property type="entry name" value="GLYCOSYLTRANSFERASE WBBK-RELATED"/>
    <property type="match status" value="1"/>
</dbReference>
<proteinExistence type="predicted"/>
<dbReference type="CDD" id="cd03809">
    <property type="entry name" value="GT4_MtfB-like"/>
    <property type="match status" value="2"/>
</dbReference>
<dbReference type="SUPFAM" id="SSF53756">
    <property type="entry name" value="UDP-Glycosyltransferase/glycogen phosphorylase"/>
    <property type="match status" value="3"/>
</dbReference>
<evidence type="ECO:0000313" key="3">
    <source>
        <dbReference type="EMBL" id="PRY98603.1"/>
    </source>
</evidence>
<dbReference type="GO" id="GO:0009103">
    <property type="term" value="P:lipopolysaccharide biosynthetic process"/>
    <property type="evidence" value="ECO:0007669"/>
    <property type="project" value="TreeGrafter"/>
</dbReference>
<dbReference type="OrthoDB" id="433681at2"/>
<protein>
    <submittedName>
        <fullName evidence="3">Glycosyltransferase involved in cell wall biosynthesis</fullName>
    </submittedName>
</protein>
<evidence type="ECO:0000259" key="2">
    <source>
        <dbReference type="Pfam" id="PF00534"/>
    </source>
</evidence>
<feature type="domain" description="Glycosyl transferase family 1" evidence="2">
    <location>
        <begin position="220"/>
        <end position="378"/>
    </location>
</feature>
<dbReference type="InterPro" id="IPR001296">
    <property type="entry name" value="Glyco_trans_1"/>
</dbReference>
<dbReference type="Gene3D" id="3.40.50.2000">
    <property type="entry name" value="Glycogen Phosphorylase B"/>
    <property type="match status" value="5"/>
</dbReference>
<dbReference type="EMBL" id="PVTV01000012">
    <property type="protein sequence ID" value="PRY98603.1"/>
    <property type="molecule type" value="Genomic_DNA"/>
</dbReference>
<dbReference type="Proteomes" id="UP000238308">
    <property type="component" value="Unassembled WGS sequence"/>
</dbReference>
<dbReference type="Pfam" id="PF01075">
    <property type="entry name" value="Glyco_transf_9"/>
    <property type="match status" value="1"/>
</dbReference>
<sequence>MRIVIDMQGAQSESRFRGIGRYSLSIAQAIVRNAVGHEIILVLNSLLVDTVAPIRAAFDGLLPQEQIRVWDGMGPTREVDPSNHQRREVSERIREAFIESLQPDLVLITSLFEGLGDDTVTSVGVFDKKTPTAVILYDLIPLISPDKHFLSSKLHQDFYQRKINSLRNSHLLLAISESARQEALTALRSAPADVINISGACDASFKKLSLSADETAALKKKYDIDRPFIMYTGGADERKNLVRLIQAYAQLPRDVRQARQLVFAGKMPIDYTSVFRKTAKEAGLRDTDLIITGYLEDQDLLKLYNCCELFIFPSLHEGFGLPPLEAMACGAPVIAANASSLPEVIGLPEALFDPTSVNSIAAKLEQALTDDVFKAKLIAHGDAHHQTFSWDASARVALQSMARFASDDTTAAPSISQLVINEGHSLAAAAQDILLIKLDHLGDFILAIPAIKKLSARYPAARIDAVVGSWCLPLARSLGVFNQIYTFDFFKQKSAASPSANSAAIKGFIEKLPDHYDIAIDLRRQPDGRQLLVAVGARLKVAYQTFNRELDQQINLLLPSAKDVSYKKTRLNEQSTAKQMLALIDAIPGRDDDYLAAPEFARKADAGGGSIAVFPYAGNEVKEWGVANFKDLVGKLAEHTAVDNIHVYVMSDKEARPFLAEQSPKIKIHVALAYDALVESLSDSSLCIANNSFGAHIGSYLGLTVLGIYGGHETVAEWAPVFGRSIVLHTAEECSPCHIAAKEQCPYGLRCLTKIKVAEVYQKAIELVQTAIPGSEPSASATGLQLSTARKIRSQGSIGRDLIASISSLNLEGWGAHNRFRLAQALARNQTAREARRICVDISMLVAMDAKSGIQRVVRALLHAFVTQPPSGFEILPVYTTPDYEGYRHAAQFMQRWLTPTDEAKGGGTRHESSLRDEAVLFTDRDIFLGLDLHPSFVPAREVLLRHMRNLGVQVKFVVYDLLPITMPKNFPLGIEAVFTQWFSTVMQAQELICISKAVADEIKADFLPKAEGLKPMRITHFQLGCDIDNSVPTTGIDADAEVLLKQIKTSTTFLMVGTIEPRKNHEQVLLAFEQLWSAGEDITLVLVGKFGWNIDGLAEKLRGHPQAGAKLFWLEGISDQYLQKLYETCDALIMASVGEGFGLPLIEAASYDLPLLATDLAVFREVAGDYAYYFDGFTAREIKAGVVDWLALYKNQKHPVSTDMPYVTWQESAFQLLKLVRH</sequence>
<dbReference type="GO" id="GO:0016757">
    <property type="term" value="F:glycosyltransferase activity"/>
    <property type="evidence" value="ECO:0007669"/>
    <property type="project" value="InterPro"/>
</dbReference>
<dbReference type="CDD" id="cd03789">
    <property type="entry name" value="GT9_LPS_heptosyltransferase"/>
    <property type="match status" value="1"/>
</dbReference>
<name>A0A2T0XI28_9BURK</name>
<comment type="caution">
    <text evidence="3">The sequence shown here is derived from an EMBL/GenBank/DDBJ whole genome shotgun (WGS) entry which is preliminary data.</text>
</comment>
<keyword evidence="1 3" id="KW-0808">Transferase</keyword>
<reference evidence="3 4" key="1">
    <citation type="submission" date="2018-03" db="EMBL/GenBank/DDBJ databases">
        <title>Genomic Encyclopedia of Type Strains, Phase III (KMG-III): the genomes of soil and plant-associated and newly described type strains.</title>
        <authorList>
            <person name="Whitman W."/>
        </authorList>
    </citation>
    <scope>NUCLEOTIDE SEQUENCE [LARGE SCALE GENOMIC DNA]</scope>
    <source>
        <strain evidence="3 4">MWH-P2sevCIIIb</strain>
    </source>
</reference>
<gene>
    <name evidence="3" type="ORF">BCM14_1436</name>
</gene>
<evidence type="ECO:0000256" key="1">
    <source>
        <dbReference type="ARBA" id="ARBA00022679"/>
    </source>
</evidence>
<dbReference type="Pfam" id="PF00534">
    <property type="entry name" value="Glycos_transf_1"/>
    <property type="match status" value="2"/>
</dbReference>
<keyword evidence="4" id="KW-1185">Reference proteome</keyword>
<accession>A0A2T0XI28</accession>
<dbReference type="AlphaFoldDB" id="A0A2T0XI28"/>
<dbReference type="PANTHER" id="PTHR46401:SF2">
    <property type="entry name" value="GLYCOSYLTRANSFERASE WBBK-RELATED"/>
    <property type="match status" value="1"/>
</dbReference>
<dbReference type="RefSeq" id="WP_106227291.1">
    <property type="nucleotide sequence ID" value="NZ_PVTV01000012.1"/>
</dbReference>
<evidence type="ECO:0000313" key="4">
    <source>
        <dbReference type="Proteomes" id="UP000238308"/>
    </source>
</evidence>